<dbReference type="CDD" id="cd00065">
    <property type="entry name" value="FYVE_like_SF"/>
    <property type="match status" value="1"/>
</dbReference>
<keyword evidence="2" id="KW-1185">Reference proteome</keyword>
<dbReference type="HOGENOM" id="CLU_262590_0_0_1"/>
<sequence>MKVYEINEVYFLVDKQKDVQTVIAFTADQPMPHIYPLGASLLTEEFLAKATLCIDESFFLGCLLFPSACVYYFYGAEVQTLSLRLSWQIERAIPKQLFKETEALAFFKALRAQNCLSTHVHSSAFPTLPELTFYAMFCDTDAEALRKLNIVTRFSIGYKGEHIYMGRDWISGQKERKTSILYYLSCNLTDDRAFCDGTSNTRQLPLITTNYNEALIDQEDQSVGNFVEQLATLLTCRSQRIRRLYFANKKHCEALGPALSKYGLTPVIDREHAELKVEFAIHPLILGLTTDYQLLLDMLLEQINAFGNSKEKRLNRVLTAATVNDLAERLLLQLDTKNLRSSYLSKEVKPSSDKQSPYQHKVLSYAHRLVSAMSAVVRPVSFAPFDEAPLGPSGKSVYFQSNIPVSSAKQIIIYCSHLSLRTPTGRSLGLSDQVPPHTIPSINVFISSKRCPSIWYKLYESHQVGLHVSVPDLNMKRSSVIQESSQDSIPQEYLFFSLICEISWSDSSLIAGVKTPFDFDLVRVDQPEGSQFIISHLVVPGFSVDAGLSLCSAPPITEATLNTTCHLITVRHALSALVTSLLADNGRSKSNTQISMSNCYAVARYMNGESAMPTIISTLTALMLSQEQSIAATSQPLLMSIYQRAQRFVSAAKTKRKGAGSKLTCIGAIIDSRCNFSFTHGLLSILRAQLHEKKASIPLIMIAPNPMILEIIRLLVLYTPALLENSNELKIIFGTTNYKKLYKSSSYFSDTYIKLAASLYKLASSTFLAGFIRSDSNTLFSILSPQVRIKNSLYARLRSAAVTNTLSLGEIADKFEQMLLEYLQEQPTAIASSLIGLPCSSCGASISEDLRGDRCAKCQLPFCVSCSPLRDQIFYSSYEFEAPASLCPECAGEESLLEPICKILASDKTMTESERAYALLETFDQELANKLKSSIDETSILTNLPDEDPTELTILGSFCEHLAHNLAMPVAMRLAGTCAQLHLQNGCVCTHISQDESSADESSPSDCCQQTRLLIKPASLLQMLYLVTPSNPFSETTARPSITSKPEEAYSCKEIPALLAGVRVFQFVLDAHSPLSTYSFQMSIPATDYYIIGVAASTRSPQEKPPTRVVSTVSLTHTTSSMQCANFIPKPGASLLECEVKLASGVLAKTSRLTRYLDSTIFSSVVYPHRTIIKLSAVKPNIIVTFKFPAARAHKNVSSQLIVYHLAYLSDSPLDREKRRAREGLIQQASDGIVTAIQIFSLPLLSVVTKKELTYQLPLSLRSAKSTMRLLFASAEQHTITEISEAV</sequence>
<accession>A8B288</accession>
<dbReference type="Proteomes" id="UP000001548">
    <property type="component" value="Unassembled WGS sequence"/>
</dbReference>
<comment type="caution">
    <text evidence="1">The sequence shown here is derived from an EMBL/GenBank/DDBJ whole genome shotgun (WGS) entry which is preliminary data.</text>
</comment>
<dbReference type="InterPro" id="IPR011011">
    <property type="entry name" value="Znf_FYVE_PHD"/>
</dbReference>
<reference evidence="1 2" key="1">
    <citation type="journal article" date="2007" name="Science">
        <title>Genomic minimalism in the early diverging intestinal parasite Giardia lamblia.</title>
        <authorList>
            <person name="Morrison H.G."/>
            <person name="McArthur A.G."/>
            <person name="Gillin F.D."/>
            <person name="Aley S.B."/>
            <person name="Adam R.D."/>
            <person name="Olsen G.J."/>
            <person name="Best A.A."/>
            <person name="Cande W.Z."/>
            <person name="Chen F."/>
            <person name="Cipriano M.J."/>
            <person name="Davids B.J."/>
            <person name="Dawson S.C."/>
            <person name="Elmendorf H.G."/>
            <person name="Hehl A.B."/>
            <person name="Holder M.E."/>
            <person name="Huse S.M."/>
            <person name="Kim U.U."/>
            <person name="Lasek-Nesselquist E."/>
            <person name="Manning G."/>
            <person name="Nigam A."/>
            <person name="Nixon J.E."/>
            <person name="Palm D."/>
            <person name="Passamaneck N.E."/>
            <person name="Prabhu A."/>
            <person name="Reich C.I."/>
            <person name="Reiner D.S."/>
            <person name="Samuelson J."/>
            <person name="Svard S.G."/>
            <person name="Sogin M.L."/>
        </authorList>
    </citation>
    <scope>NUCLEOTIDE SEQUENCE [LARGE SCALE GENOMIC DNA]</scope>
    <source>
        <strain evidence="1 2">WB C6</strain>
    </source>
</reference>
<evidence type="ECO:0000313" key="1">
    <source>
        <dbReference type="EMBL" id="KAE8302935.1"/>
    </source>
</evidence>
<gene>
    <name evidence="1" type="ORF">GL50803_0016801</name>
</gene>
<dbReference type="EMBL" id="AACB03000003">
    <property type="protein sequence ID" value="KAE8302935.1"/>
    <property type="molecule type" value="Genomic_DNA"/>
</dbReference>
<dbReference type="KEGG" id="gla:GL50803_0016801"/>
<protein>
    <submittedName>
        <fullName evidence="1">Uncharacterized protein</fullName>
    </submittedName>
</protein>
<dbReference type="SUPFAM" id="SSF57903">
    <property type="entry name" value="FYVE/PHD zinc finger"/>
    <property type="match status" value="1"/>
</dbReference>
<dbReference type="GeneID" id="5702844"/>
<organism evidence="1 2">
    <name type="scientific">Giardia intestinalis (strain ATCC 50803 / WB clone C6)</name>
    <name type="common">Giardia lamblia</name>
    <dbReference type="NCBI Taxonomy" id="184922"/>
    <lineage>
        <taxon>Eukaryota</taxon>
        <taxon>Metamonada</taxon>
        <taxon>Diplomonadida</taxon>
        <taxon>Hexamitidae</taxon>
        <taxon>Giardiinae</taxon>
        <taxon>Giardia</taxon>
    </lineage>
</organism>
<dbReference type="RefSeq" id="XP_001709920.1">
    <property type="nucleotide sequence ID" value="XM_001709868.1"/>
</dbReference>
<name>A8B288_GIAIC</name>
<evidence type="ECO:0000313" key="2">
    <source>
        <dbReference type="Proteomes" id="UP000001548"/>
    </source>
</evidence>
<dbReference type="VEuPathDB" id="GiardiaDB:GL50803_16801"/>
<proteinExistence type="predicted"/>
<dbReference type="OMA" id="MSNCYAV"/>